<keyword evidence="3" id="KW-0411">Iron-sulfur</keyword>
<sequence>MPAKGYIEVNELYCKACELCVTDCPFNILALDMDRLTPKGYHPAYMVNPEACTGCGICAVVCPDAAITVYRYERSKAEA</sequence>
<keyword evidence="1" id="KW-0479">Metal-binding</keyword>
<dbReference type="Gene3D" id="3.30.70.20">
    <property type="match status" value="1"/>
</dbReference>
<dbReference type="PANTHER" id="PTHR43122:SF1">
    <property type="entry name" value="IRON-SULFUR-BINDING PROTEIN"/>
    <property type="match status" value="1"/>
</dbReference>
<protein>
    <submittedName>
        <fullName evidence="5">Putative 2-oxoglutarate ferredoxin oxidoreductase delta subunit</fullName>
    </submittedName>
</protein>
<dbReference type="Proteomes" id="UP000064249">
    <property type="component" value="Unassembled WGS sequence"/>
</dbReference>
<gene>
    <name evidence="5" type="ORF">XD73_1142</name>
</gene>
<reference evidence="5 6" key="1">
    <citation type="journal article" date="2015" name="MBio">
        <title>Genome-Resolved Metagenomic Analysis Reveals Roles for Candidate Phyla and Other Microbial Community Members in Biogeochemical Transformations in Oil Reservoirs.</title>
        <authorList>
            <person name="Hu P."/>
            <person name="Tom L."/>
            <person name="Singh A."/>
            <person name="Thomas B.C."/>
            <person name="Baker B.J."/>
            <person name="Piceno Y.M."/>
            <person name="Andersen G.L."/>
            <person name="Banfield J.F."/>
        </authorList>
    </citation>
    <scope>NUCLEOTIDE SEQUENCE [LARGE SCALE GENOMIC DNA]</scope>
    <source>
        <strain evidence="5">46_16</strain>
    </source>
</reference>
<dbReference type="GO" id="GO:0046872">
    <property type="term" value="F:metal ion binding"/>
    <property type="evidence" value="ECO:0007669"/>
    <property type="project" value="UniProtKB-KW"/>
</dbReference>
<dbReference type="AlphaFoldDB" id="A0A117LGK6"/>
<evidence type="ECO:0000259" key="4">
    <source>
        <dbReference type="PROSITE" id="PS51379"/>
    </source>
</evidence>
<evidence type="ECO:0000256" key="2">
    <source>
        <dbReference type="ARBA" id="ARBA00023004"/>
    </source>
</evidence>
<dbReference type="EMBL" id="LGFU01000098">
    <property type="protein sequence ID" value="KUK45985.1"/>
    <property type="molecule type" value="Genomic_DNA"/>
</dbReference>
<evidence type="ECO:0000313" key="5">
    <source>
        <dbReference type="EMBL" id="KUK45985.1"/>
    </source>
</evidence>
<name>A0A117LGK6_9CHLR</name>
<feature type="domain" description="4Fe-4S ferredoxin-type" evidence="4">
    <location>
        <begin position="43"/>
        <end position="72"/>
    </location>
</feature>
<dbReference type="GO" id="GO:0051536">
    <property type="term" value="F:iron-sulfur cluster binding"/>
    <property type="evidence" value="ECO:0007669"/>
    <property type="project" value="UniProtKB-KW"/>
</dbReference>
<dbReference type="PANTHER" id="PTHR43122">
    <property type="entry name" value="FERREDOXIN SUBUNIT OF PYRUVATE:FLAVODOXIN OXIDOREDUCTASE-RELATED"/>
    <property type="match status" value="1"/>
</dbReference>
<evidence type="ECO:0000313" key="6">
    <source>
        <dbReference type="Proteomes" id="UP000064249"/>
    </source>
</evidence>
<dbReference type="PROSITE" id="PS00198">
    <property type="entry name" value="4FE4S_FER_1"/>
    <property type="match status" value="1"/>
</dbReference>
<keyword evidence="2" id="KW-0408">Iron</keyword>
<dbReference type="PROSITE" id="PS51379">
    <property type="entry name" value="4FE4S_FER_2"/>
    <property type="match status" value="2"/>
</dbReference>
<accession>A0A117LGK6</accession>
<dbReference type="Pfam" id="PF13187">
    <property type="entry name" value="Fer4_9"/>
    <property type="match status" value="1"/>
</dbReference>
<organism evidence="5 6">
    <name type="scientific">Anaerolinea thermophila</name>
    <dbReference type="NCBI Taxonomy" id="167964"/>
    <lineage>
        <taxon>Bacteria</taxon>
        <taxon>Bacillati</taxon>
        <taxon>Chloroflexota</taxon>
        <taxon>Anaerolineae</taxon>
        <taxon>Anaerolineales</taxon>
        <taxon>Anaerolineaceae</taxon>
        <taxon>Anaerolinea</taxon>
    </lineage>
</organism>
<evidence type="ECO:0000256" key="1">
    <source>
        <dbReference type="ARBA" id="ARBA00022723"/>
    </source>
</evidence>
<dbReference type="InterPro" id="IPR017900">
    <property type="entry name" value="4Fe4S_Fe_S_CS"/>
</dbReference>
<dbReference type="InterPro" id="IPR017896">
    <property type="entry name" value="4Fe4S_Fe-S-bd"/>
</dbReference>
<evidence type="ECO:0000256" key="3">
    <source>
        <dbReference type="ARBA" id="ARBA00023014"/>
    </source>
</evidence>
<dbReference type="SUPFAM" id="SSF54862">
    <property type="entry name" value="4Fe-4S ferredoxins"/>
    <property type="match status" value="1"/>
</dbReference>
<comment type="caution">
    <text evidence="5">The sequence shown here is derived from an EMBL/GenBank/DDBJ whole genome shotgun (WGS) entry which is preliminary data.</text>
</comment>
<proteinExistence type="predicted"/>
<feature type="domain" description="4Fe-4S ferredoxin-type" evidence="4">
    <location>
        <begin position="5"/>
        <end position="34"/>
    </location>
</feature>